<dbReference type="Proteomes" id="UP000799755">
    <property type="component" value="Unassembled WGS sequence"/>
</dbReference>
<accession>A0ACB6QCM9</accession>
<reference evidence="1" key="1">
    <citation type="journal article" date="2020" name="Stud. Mycol.">
        <title>101 Dothideomycetes genomes: a test case for predicting lifestyles and emergence of pathogens.</title>
        <authorList>
            <person name="Haridas S."/>
            <person name="Albert R."/>
            <person name="Binder M."/>
            <person name="Bloem J."/>
            <person name="Labutti K."/>
            <person name="Salamov A."/>
            <person name="Andreopoulos B."/>
            <person name="Baker S."/>
            <person name="Barry K."/>
            <person name="Bills G."/>
            <person name="Bluhm B."/>
            <person name="Cannon C."/>
            <person name="Castanera R."/>
            <person name="Culley D."/>
            <person name="Daum C."/>
            <person name="Ezra D."/>
            <person name="Gonzalez J."/>
            <person name="Henrissat B."/>
            <person name="Kuo A."/>
            <person name="Liang C."/>
            <person name="Lipzen A."/>
            <person name="Lutzoni F."/>
            <person name="Magnuson J."/>
            <person name="Mondo S."/>
            <person name="Nolan M."/>
            <person name="Ohm R."/>
            <person name="Pangilinan J."/>
            <person name="Park H.-J."/>
            <person name="Ramirez L."/>
            <person name="Alfaro M."/>
            <person name="Sun H."/>
            <person name="Tritt A."/>
            <person name="Yoshinaga Y."/>
            <person name="Zwiers L.-H."/>
            <person name="Turgeon B."/>
            <person name="Goodwin S."/>
            <person name="Spatafora J."/>
            <person name="Crous P."/>
            <person name="Grigoriev I."/>
        </authorList>
    </citation>
    <scope>NUCLEOTIDE SEQUENCE</scope>
    <source>
        <strain evidence="1">ATCC 200398</strain>
    </source>
</reference>
<evidence type="ECO:0000313" key="2">
    <source>
        <dbReference type="Proteomes" id="UP000799755"/>
    </source>
</evidence>
<organism evidence="1 2">
    <name type="scientific">Lindgomyces ingoldianus</name>
    <dbReference type="NCBI Taxonomy" id="673940"/>
    <lineage>
        <taxon>Eukaryota</taxon>
        <taxon>Fungi</taxon>
        <taxon>Dikarya</taxon>
        <taxon>Ascomycota</taxon>
        <taxon>Pezizomycotina</taxon>
        <taxon>Dothideomycetes</taxon>
        <taxon>Pleosporomycetidae</taxon>
        <taxon>Pleosporales</taxon>
        <taxon>Lindgomycetaceae</taxon>
        <taxon>Lindgomyces</taxon>
    </lineage>
</organism>
<name>A0ACB6QCM9_9PLEO</name>
<proteinExistence type="predicted"/>
<keyword evidence="2" id="KW-1185">Reference proteome</keyword>
<dbReference type="EMBL" id="MU003540">
    <property type="protein sequence ID" value="KAF2464127.1"/>
    <property type="molecule type" value="Genomic_DNA"/>
</dbReference>
<comment type="caution">
    <text evidence="1">The sequence shown here is derived from an EMBL/GenBank/DDBJ whole genome shotgun (WGS) entry which is preliminary data.</text>
</comment>
<sequence>MSTSTRASLSALPDELLLEILSHLSHCGRHEHIRIFSTVYNLGLTNWRLRRLSNQLLYLRYSFYYGHPYLFLRIISTNPYLASHLKTITWDYFTENSDHYSYRHRGYISPSNELIQKLDEGTPYAQLLATELPTLPYEGDERLLNTLLIFALNLEHLEVSETYRWDDHLYWFNPIFTRSPHAFSRLTSAVIQGPMRLENITSLLILPSMRNLELTQVCYIRHEAEPFFEWEEDPNHSFTSHLERNGSNIEHLRLRDSHIMLDDLKPVMRAIRALKSFEYNSVCNDMSDIHLTGLDTWALIRDLEKHKDSLESLGLRCNDGIVPDQIIDLFDALKSSNLHTLDIGPLIFFNSDPRTYASAFSDALPLSLETLRFTFFDSTQIHYIDPNHHKSIELVLYSIATNPNTQHLAKLQRVELVGWHTWYGHFPENVEHIQRLFAKAGVLFSSTPAPIGETEDTQVDLICRGDVEPGWLSFVLHASDQGFTICPEERLEPRSSESTYGSHSQEPSASDLSDTREDIPEADTRTM</sequence>
<gene>
    <name evidence="1" type="ORF">BDR25DRAFT_346912</name>
</gene>
<evidence type="ECO:0000313" key="1">
    <source>
        <dbReference type="EMBL" id="KAF2464127.1"/>
    </source>
</evidence>
<protein>
    <submittedName>
        <fullName evidence="1">Uncharacterized protein</fullName>
    </submittedName>
</protein>